<dbReference type="InterPro" id="IPR029010">
    <property type="entry name" value="ThuA-like"/>
</dbReference>
<dbReference type="SUPFAM" id="SSF50952">
    <property type="entry name" value="Soluble quinoprotein glucose dehydrogenase"/>
    <property type="match status" value="1"/>
</dbReference>
<proteinExistence type="predicted"/>
<feature type="signal peptide" evidence="5">
    <location>
        <begin position="1"/>
        <end position="29"/>
    </location>
</feature>
<evidence type="ECO:0000256" key="4">
    <source>
        <dbReference type="PROSITE-ProRule" id="PRU00433"/>
    </source>
</evidence>
<evidence type="ECO:0000256" key="3">
    <source>
        <dbReference type="ARBA" id="ARBA00023004"/>
    </source>
</evidence>
<dbReference type="InterPro" id="IPR009056">
    <property type="entry name" value="Cyt_c-like_dom"/>
</dbReference>
<keyword evidence="8" id="KW-1185">Reference proteome</keyword>
<dbReference type="eggNOG" id="COG1413">
    <property type="taxonomic scope" value="Bacteria"/>
</dbReference>
<feature type="domain" description="Cytochrome c" evidence="6">
    <location>
        <begin position="1134"/>
        <end position="1267"/>
    </location>
</feature>
<dbReference type="EMBL" id="CP003364">
    <property type="protein sequence ID" value="AGA27089.1"/>
    <property type="molecule type" value="Genomic_DNA"/>
</dbReference>
<reference evidence="7 8" key="1">
    <citation type="submission" date="2012-02" db="EMBL/GenBank/DDBJ databases">
        <title>Complete sequence of chromosome of Singulisphaera acidiphila DSM 18658.</title>
        <authorList>
            <consortium name="US DOE Joint Genome Institute (JGI-PGF)"/>
            <person name="Lucas S."/>
            <person name="Copeland A."/>
            <person name="Lapidus A."/>
            <person name="Glavina del Rio T."/>
            <person name="Dalin E."/>
            <person name="Tice H."/>
            <person name="Bruce D."/>
            <person name="Goodwin L."/>
            <person name="Pitluck S."/>
            <person name="Peters L."/>
            <person name="Ovchinnikova G."/>
            <person name="Chertkov O."/>
            <person name="Kyrpides N."/>
            <person name="Mavromatis K."/>
            <person name="Ivanova N."/>
            <person name="Brettin T."/>
            <person name="Detter J.C."/>
            <person name="Han C."/>
            <person name="Larimer F."/>
            <person name="Land M."/>
            <person name="Hauser L."/>
            <person name="Markowitz V."/>
            <person name="Cheng J.-F."/>
            <person name="Hugenholtz P."/>
            <person name="Woyke T."/>
            <person name="Wu D."/>
            <person name="Tindall B."/>
            <person name="Pomrenke H."/>
            <person name="Brambilla E."/>
            <person name="Klenk H.-P."/>
            <person name="Eisen J.A."/>
        </authorList>
    </citation>
    <scope>NUCLEOTIDE SEQUENCE [LARGE SCALE GENOMIC DNA]</scope>
    <source>
        <strain evidence="8">ATCC BAA-1392 / DSM 18658 / VKM B-2454 / MOB10</strain>
    </source>
</reference>
<dbReference type="InterPro" id="IPR011989">
    <property type="entry name" value="ARM-like"/>
</dbReference>
<dbReference type="RefSeq" id="WP_015246240.1">
    <property type="nucleotide sequence ID" value="NC_019892.1"/>
</dbReference>
<keyword evidence="2 4" id="KW-0479">Metal-binding</keyword>
<dbReference type="eggNOG" id="COG2010">
    <property type="taxonomic scope" value="Bacteria"/>
</dbReference>
<dbReference type="InterPro" id="IPR016024">
    <property type="entry name" value="ARM-type_fold"/>
</dbReference>
<dbReference type="Proteomes" id="UP000010798">
    <property type="component" value="Chromosome"/>
</dbReference>
<dbReference type="Gene3D" id="1.25.10.10">
    <property type="entry name" value="Leucine-rich Repeat Variant"/>
    <property type="match status" value="2"/>
</dbReference>
<dbReference type="CDD" id="cd01653">
    <property type="entry name" value="GATase1"/>
    <property type="match status" value="1"/>
</dbReference>
<dbReference type="InterPro" id="IPR011042">
    <property type="entry name" value="6-blade_b-propeller_TolB-like"/>
</dbReference>
<protein>
    <submittedName>
        <fullName evidence="7">Putative heme-binding domain-containing protein</fullName>
    </submittedName>
</protein>
<dbReference type="eggNOG" id="COG3828">
    <property type="taxonomic scope" value="Bacteria"/>
</dbReference>
<keyword evidence="1 4" id="KW-0349">Heme</keyword>
<dbReference type="SUPFAM" id="SSF48371">
    <property type="entry name" value="ARM repeat"/>
    <property type="match status" value="1"/>
</dbReference>
<dbReference type="NCBIfam" id="TIGR02603">
    <property type="entry name" value="CxxCH_TIGR02603"/>
    <property type="match status" value="1"/>
</dbReference>
<gene>
    <name evidence="7" type="ordered locus">Sinac_2797</name>
</gene>
<evidence type="ECO:0000259" key="6">
    <source>
        <dbReference type="PROSITE" id="PS51007"/>
    </source>
</evidence>
<dbReference type="PROSITE" id="PS51007">
    <property type="entry name" value="CYTC"/>
    <property type="match status" value="1"/>
</dbReference>
<evidence type="ECO:0000256" key="1">
    <source>
        <dbReference type="ARBA" id="ARBA00022617"/>
    </source>
</evidence>
<dbReference type="Gene3D" id="3.40.50.880">
    <property type="match status" value="1"/>
</dbReference>
<dbReference type="InterPro" id="IPR055557">
    <property type="entry name" value="DUF7133"/>
</dbReference>
<dbReference type="Pfam" id="PF06283">
    <property type="entry name" value="ThuA"/>
    <property type="match status" value="1"/>
</dbReference>
<dbReference type="GO" id="GO:0046872">
    <property type="term" value="F:metal ion binding"/>
    <property type="evidence" value="ECO:0007669"/>
    <property type="project" value="UniProtKB-KW"/>
</dbReference>
<evidence type="ECO:0000313" key="8">
    <source>
        <dbReference type="Proteomes" id="UP000010798"/>
    </source>
</evidence>
<dbReference type="InterPro" id="IPR013427">
    <property type="entry name" value="Haem-bd_dom_put"/>
</dbReference>
<accession>L0DCI4</accession>
<organism evidence="7 8">
    <name type="scientific">Singulisphaera acidiphila (strain ATCC BAA-1392 / DSM 18658 / VKM B-2454 / MOB10)</name>
    <dbReference type="NCBI Taxonomy" id="886293"/>
    <lineage>
        <taxon>Bacteria</taxon>
        <taxon>Pseudomonadati</taxon>
        <taxon>Planctomycetota</taxon>
        <taxon>Planctomycetia</taxon>
        <taxon>Isosphaerales</taxon>
        <taxon>Isosphaeraceae</taxon>
        <taxon>Singulisphaera</taxon>
    </lineage>
</organism>
<dbReference type="SUPFAM" id="SSF52317">
    <property type="entry name" value="Class I glutamine amidotransferase-like"/>
    <property type="match status" value="1"/>
</dbReference>
<dbReference type="STRING" id="886293.Sinac_2797"/>
<dbReference type="Pfam" id="PF00034">
    <property type="entry name" value="Cytochrom_C"/>
    <property type="match status" value="1"/>
</dbReference>
<evidence type="ECO:0000256" key="2">
    <source>
        <dbReference type="ARBA" id="ARBA00022723"/>
    </source>
</evidence>
<dbReference type="InterPro" id="IPR011041">
    <property type="entry name" value="Quinoprot_gluc/sorb_DH_b-prop"/>
</dbReference>
<dbReference type="Pfam" id="PF23500">
    <property type="entry name" value="DUF7133"/>
    <property type="match status" value="1"/>
</dbReference>
<feature type="chain" id="PRO_5003940715" evidence="5">
    <location>
        <begin position="30"/>
        <end position="1288"/>
    </location>
</feature>
<dbReference type="InterPro" id="IPR036909">
    <property type="entry name" value="Cyt_c-like_dom_sf"/>
</dbReference>
<sequence length="1288" mass="142804">MLQRWTCIRRVVIAWVGVAFTGFGPAARAAEPATVPHLVLMIGEEGYRTDETLPEFIQRELAPPGYRTTIVRPDPNDPNHFPGLEALKQADLLVLSVRRRTLPEAELALIRDYLEAGKPVVALRTSSHAFALSSGSPPANHAQWPDFDTTVLGGHYAGDLPNKAGTDITAAPGTEKQEILAGLPSTSFHSSGSLYKSVDLGAKTTVLLHGQTVDQGQAVSYPVAWTNTFKNARVFYTSLGHPDDFKLPAFNRLLANAIQWALNQPEASKKENARDKYKDGLAANEQVERMIRGFQGKGVTGDDSLPTAPAETVKRFQVADDLEINLLASEPAIRQPLDLTWDHRGRLWVVQYLQYPFPAGLKVVKYDQYLRAVFDKVPPPPPHHFPGADKITVLEDTNGDGTYDKTKDVITGLNIVSSVLVGQGGIWVLNPPYLLFYPDADGDDVPDADPTVHLSGFGLEDTHSVASNLEWGPDGWIYGANGSTTTGTINSAVTKNVHFKGQMIWRYHPETKIFEIFAEGGGNTFSLEIDSVGRVFSGTNGGNTRGMHYVQGGYAEKNWGKHGPLTNPYAFGYYHHMLHKGFPERFSQTFAIYEGGAFPPQYDGTVISADALHNRVLASQLLRDTSTYRTVDLPPVVVTNDRWFRPVDLEVGPDGAVYMADWYDSRLTHVDPRDNWHKESGRLYRLQAKGSKPIAPFNLAKLSGEQLVDMLKHRNKWQRRQALLLLGDRRDAALIPQLRKLANDHDNPHALDALWALNLSGKFDEDAATLALAHRDPNVRRWAIRLLGDGKVVSETIAGKLTALAQTEPDRDVRSQLASSAKRLSATHGLPIVRGLLARTEDIDDKHIPLLLWWALEAKTETDRETVRSLFQDPAIWRLPIVDRFILERLMQRYAMAGGSENLETCARLLAMSPGQEQTTRLMVGMMEAFRGREIRGLPPALAEALDQYQQSLGKSDLALGLKLGKAESVEQALKIVADERADRPTRLAYIEILGQLRQPKAVDILKTLLTTSSSHAIKRVALEALMNYDDPTIGQVVVRQYHSTLPDEQALRSTAHRLLASRKNWTVALLNEIDASTIDHRTIPMDIVQQMRLHHDPQIDRRLDTLWGKTRATPAETQKLIQRLQTLVREGRGDLSAGREVFTKNCATCHKLFGEGGDVGPDLTGYERTNLDFMLLAIADPSAAIREEFTNFAVFTNDGRTLSGLIHDQNTRTVTLRGVDNQTTLVNRDEIETLQALPISLMPDGLMTKLTDPEIRNLFAYLMSRAPATSLTKGQDTPEAPAVKSAK</sequence>
<dbReference type="PANTHER" id="PTHR33546:SF1">
    <property type="entry name" value="LARGE, MULTIFUNCTIONAL SECRETED PROTEIN"/>
    <property type="match status" value="1"/>
</dbReference>
<evidence type="ECO:0000256" key="5">
    <source>
        <dbReference type="SAM" id="SignalP"/>
    </source>
</evidence>
<dbReference type="Gene3D" id="1.10.760.10">
    <property type="entry name" value="Cytochrome c-like domain"/>
    <property type="match status" value="1"/>
</dbReference>
<dbReference type="KEGG" id="saci:Sinac_2797"/>
<name>L0DCI4_SINAD</name>
<dbReference type="Gene3D" id="2.120.10.30">
    <property type="entry name" value="TolB, C-terminal domain"/>
    <property type="match status" value="1"/>
</dbReference>
<dbReference type="OrthoDB" id="225269at2"/>
<evidence type="ECO:0000313" key="7">
    <source>
        <dbReference type="EMBL" id="AGA27089.1"/>
    </source>
</evidence>
<dbReference type="eggNOG" id="COG2133">
    <property type="taxonomic scope" value="Bacteria"/>
</dbReference>
<dbReference type="GO" id="GO:0009055">
    <property type="term" value="F:electron transfer activity"/>
    <property type="evidence" value="ECO:0007669"/>
    <property type="project" value="InterPro"/>
</dbReference>
<dbReference type="InterPro" id="IPR029062">
    <property type="entry name" value="Class_I_gatase-like"/>
</dbReference>
<dbReference type="HOGENOM" id="CLU_004500_1_0_0"/>
<dbReference type="PANTHER" id="PTHR33546">
    <property type="entry name" value="LARGE, MULTIFUNCTIONAL SECRETED PROTEIN-RELATED"/>
    <property type="match status" value="1"/>
</dbReference>
<dbReference type="SUPFAM" id="SSF46626">
    <property type="entry name" value="Cytochrome c"/>
    <property type="match status" value="1"/>
</dbReference>
<keyword evidence="3 4" id="KW-0408">Iron</keyword>
<keyword evidence="5" id="KW-0732">Signal</keyword>
<dbReference type="GO" id="GO:0020037">
    <property type="term" value="F:heme binding"/>
    <property type="evidence" value="ECO:0007669"/>
    <property type="project" value="InterPro"/>
</dbReference>